<dbReference type="AlphaFoldDB" id="A0A517SEL9"/>
<dbReference type="PANTHER" id="PTHR34298:SF2">
    <property type="entry name" value="SEGREGATION AND CONDENSATION PROTEIN B"/>
    <property type="match status" value="1"/>
</dbReference>
<organism evidence="6 7">
    <name type="scientific">Caulifigura coniformis</name>
    <dbReference type="NCBI Taxonomy" id="2527983"/>
    <lineage>
        <taxon>Bacteria</taxon>
        <taxon>Pseudomonadati</taxon>
        <taxon>Planctomycetota</taxon>
        <taxon>Planctomycetia</taxon>
        <taxon>Planctomycetales</taxon>
        <taxon>Planctomycetaceae</taxon>
        <taxon>Caulifigura</taxon>
    </lineage>
</organism>
<keyword evidence="3" id="KW-0159">Chromosome partition</keyword>
<dbReference type="EMBL" id="CP036271">
    <property type="protein sequence ID" value="QDT54569.1"/>
    <property type="molecule type" value="Genomic_DNA"/>
</dbReference>
<dbReference type="InParanoid" id="A0A517SEL9"/>
<evidence type="ECO:0000256" key="2">
    <source>
        <dbReference type="ARBA" id="ARBA00022618"/>
    </source>
</evidence>
<feature type="region of interest" description="Disordered" evidence="5">
    <location>
        <begin position="217"/>
        <end position="251"/>
    </location>
</feature>
<dbReference type="KEGG" id="ccos:Pan44_26020"/>
<dbReference type="OrthoDB" id="9806226at2"/>
<dbReference type="PANTHER" id="PTHR34298">
    <property type="entry name" value="SEGREGATION AND CONDENSATION PROTEIN B"/>
    <property type="match status" value="1"/>
</dbReference>
<dbReference type="InterPro" id="IPR036388">
    <property type="entry name" value="WH-like_DNA-bd_sf"/>
</dbReference>
<dbReference type="SUPFAM" id="SSF46785">
    <property type="entry name" value="Winged helix' DNA-binding domain"/>
    <property type="match status" value="2"/>
</dbReference>
<name>A0A517SEL9_9PLAN</name>
<keyword evidence="1" id="KW-0963">Cytoplasm</keyword>
<keyword evidence="4" id="KW-0131">Cell cycle</keyword>
<evidence type="ECO:0000256" key="4">
    <source>
        <dbReference type="ARBA" id="ARBA00023306"/>
    </source>
</evidence>
<dbReference type="Gene3D" id="1.10.10.10">
    <property type="entry name" value="Winged helix-like DNA-binding domain superfamily/Winged helix DNA-binding domain"/>
    <property type="match status" value="2"/>
</dbReference>
<dbReference type="Pfam" id="PF04079">
    <property type="entry name" value="SMC_ScpB"/>
    <property type="match status" value="1"/>
</dbReference>
<evidence type="ECO:0000256" key="1">
    <source>
        <dbReference type="ARBA" id="ARBA00022490"/>
    </source>
</evidence>
<dbReference type="InterPro" id="IPR005234">
    <property type="entry name" value="ScpB_csome_segregation"/>
</dbReference>
<dbReference type="GO" id="GO:0051301">
    <property type="term" value="P:cell division"/>
    <property type="evidence" value="ECO:0007669"/>
    <property type="project" value="UniProtKB-KW"/>
</dbReference>
<sequence>MRQAAHWGWSSTGRGLADHAIGQSAREFALWQLRRGTATAEPVSESELARRRTARQARVEAALLVADGALSARRIAQCAALLDAGEAKQVVDELNEAYDADGSAFRVERVGAGYQMLTRPVFARWLDRVHHRQERLKLSGPALETLAVVAYRQPITRADIEAVRGVAAAEMLKQLMERGLVKIVGEDDSLGRPYLYGTTRQFLEAYGLRSLEDMPLSDSLRRPNARGGVKNEDRSLAAAPEGDPGLTAVAG</sequence>
<evidence type="ECO:0000256" key="3">
    <source>
        <dbReference type="ARBA" id="ARBA00022829"/>
    </source>
</evidence>
<dbReference type="InterPro" id="IPR036390">
    <property type="entry name" value="WH_DNA-bd_sf"/>
</dbReference>
<keyword evidence="2" id="KW-0132">Cell division</keyword>
<dbReference type="GO" id="GO:0051304">
    <property type="term" value="P:chromosome separation"/>
    <property type="evidence" value="ECO:0007669"/>
    <property type="project" value="InterPro"/>
</dbReference>
<evidence type="ECO:0000313" key="7">
    <source>
        <dbReference type="Proteomes" id="UP000315700"/>
    </source>
</evidence>
<dbReference type="NCBIfam" id="TIGR00281">
    <property type="entry name" value="SMC-Scp complex subunit ScpB"/>
    <property type="match status" value="1"/>
</dbReference>
<protein>
    <recommendedName>
        <fullName evidence="8">Segregation and condensation protein B</fullName>
    </recommendedName>
</protein>
<dbReference type="RefSeq" id="WP_145030415.1">
    <property type="nucleotide sequence ID" value="NZ_CP036271.1"/>
</dbReference>
<dbReference type="Proteomes" id="UP000315700">
    <property type="component" value="Chromosome"/>
</dbReference>
<evidence type="ECO:0008006" key="8">
    <source>
        <dbReference type="Google" id="ProtNLM"/>
    </source>
</evidence>
<reference evidence="6 7" key="1">
    <citation type="submission" date="2019-02" db="EMBL/GenBank/DDBJ databases">
        <title>Deep-cultivation of Planctomycetes and their phenomic and genomic characterization uncovers novel biology.</title>
        <authorList>
            <person name="Wiegand S."/>
            <person name="Jogler M."/>
            <person name="Boedeker C."/>
            <person name="Pinto D."/>
            <person name="Vollmers J."/>
            <person name="Rivas-Marin E."/>
            <person name="Kohn T."/>
            <person name="Peeters S.H."/>
            <person name="Heuer A."/>
            <person name="Rast P."/>
            <person name="Oberbeckmann S."/>
            <person name="Bunk B."/>
            <person name="Jeske O."/>
            <person name="Meyerdierks A."/>
            <person name="Storesund J.E."/>
            <person name="Kallscheuer N."/>
            <person name="Luecker S."/>
            <person name="Lage O.M."/>
            <person name="Pohl T."/>
            <person name="Merkel B.J."/>
            <person name="Hornburger P."/>
            <person name="Mueller R.-W."/>
            <person name="Bruemmer F."/>
            <person name="Labrenz M."/>
            <person name="Spormann A.M."/>
            <person name="Op den Camp H."/>
            <person name="Overmann J."/>
            <person name="Amann R."/>
            <person name="Jetten M.S.M."/>
            <person name="Mascher T."/>
            <person name="Medema M.H."/>
            <person name="Devos D.P."/>
            <person name="Kaster A.-K."/>
            <person name="Ovreas L."/>
            <person name="Rohde M."/>
            <person name="Galperin M.Y."/>
            <person name="Jogler C."/>
        </authorList>
    </citation>
    <scope>NUCLEOTIDE SEQUENCE [LARGE SCALE GENOMIC DNA]</scope>
    <source>
        <strain evidence="6 7">Pan44</strain>
    </source>
</reference>
<proteinExistence type="predicted"/>
<evidence type="ECO:0000256" key="5">
    <source>
        <dbReference type="SAM" id="MobiDB-lite"/>
    </source>
</evidence>
<accession>A0A517SEL9</accession>
<evidence type="ECO:0000313" key="6">
    <source>
        <dbReference type="EMBL" id="QDT54569.1"/>
    </source>
</evidence>
<gene>
    <name evidence="6" type="ORF">Pan44_26020</name>
</gene>
<keyword evidence="7" id="KW-1185">Reference proteome</keyword>